<evidence type="ECO:0000259" key="1">
    <source>
        <dbReference type="Pfam" id="PF13546"/>
    </source>
</evidence>
<dbReference type="Proteomes" id="UP001596392">
    <property type="component" value="Unassembled WGS sequence"/>
</dbReference>
<evidence type="ECO:0000313" key="3">
    <source>
        <dbReference type="Proteomes" id="UP001596392"/>
    </source>
</evidence>
<reference evidence="3" key="1">
    <citation type="journal article" date="2019" name="Int. J. Syst. Evol. Microbiol.">
        <title>The Global Catalogue of Microorganisms (GCM) 10K type strain sequencing project: providing services to taxonomists for standard genome sequencing and annotation.</title>
        <authorList>
            <consortium name="The Broad Institute Genomics Platform"/>
            <consortium name="The Broad Institute Genome Sequencing Center for Infectious Disease"/>
            <person name="Wu L."/>
            <person name="Ma J."/>
        </authorList>
    </citation>
    <scope>NUCLEOTIDE SEQUENCE [LARGE SCALE GENOMIC DNA]</scope>
    <source>
        <strain evidence="3">CGMCC 1.9106</strain>
    </source>
</reference>
<dbReference type="Pfam" id="PF13546">
    <property type="entry name" value="DDE_5"/>
    <property type="match status" value="1"/>
</dbReference>
<proteinExistence type="predicted"/>
<accession>A0ABW2H5A1</accession>
<keyword evidence="3" id="KW-1185">Reference proteome</keyword>
<dbReference type="EMBL" id="JBHTAC010000050">
    <property type="protein sequence ID" value="MFC7247098.1"/>
    <property type="molecule type" value="Genomic_DNA"/>
</dbReference>
<sequence>MAAGVSVDPAVWRAEWEGLCSRLAGRFARAEPREQAQAFVRAMLAPVSTRSCWQLAEAAGDDTPDRMQRLLGRAVWDHDGVRDDLRAWVAAQLGGGGIGIIDETADAKKGV</sequence>
<protein>
    <submittedName>
        <fullName evidence="2">Transposase</fullName>
    </submittedName>
</protein>
<dbReference type="RefSeq" id="WP_376809856.1">
    <property type="nucleotide sequence ID" value="NZ_JBHTAC010000050.1"/>
</dbReference>
<feature type="domain" description="Transposase IS701-like DDE" evidence="1">
    <location>
        <begin position="23"/>
        <end position="110"/>
    </location>
</feature>
<gene>
    <name evidence="2" type="ORF">ACFQO7_31865</name>
</gene>
<organism evidence="2 3">
    <name type="scientific">Catellatospora aurea</name>
    <dbReference type="NCBI Taxonomy" id="1337874"/>
    <lineage>
        <taxon>Bacteria</taxon>
        <taxon>Bacillati</taxon>
        <taxon>Actinomycetota</taxon>
        <taxon>Actinomycetes</taxon>
        <taxon>Micromonosporales</taxon>
        <taxon>Micromonosporaceae</taxon>
        <taxon>Catellatospora</taxon>
    </lineage>
</organism>
<evidence type="ECO:0000313" key="2">
    <source>
        <dbReference type="EMBL" id="MFC7247098.1"/>
    </source>
</evidence>
<name>A0ABW2H5A1_9ACTN</name>
<dbReference type="InterPro" id="IPR038721">
    <property type="entry name" value="IS701-like_DDE_dom"/>
</dbReference>
<comment type="caution">
    <text evidence="2">The sequence shown here is derived from an EMBL/GenBank/DDBJ whole genome shotgun (WGS) entry which is preliminary data.</text>
</comment>